<dbReference type="GO" id="GO:0015074">
    <property type="term" value="P:DNA integration"/>
    <property type="evidence" value="ECO:0007669"/>
    <property type="project" value="UniProtKB-KW"/>
</dbReference>
<dbReference type="InterPro" id="IPR004107">
    <property type="entry name" value="Integrase_SAM-like_N"/>
</dbReference>
<comment type="function">
    <text evidence="1">Site-specific tyrosine recombinase, which acts by catalyzing the cutting and rejoining of the recombining DNA molecules.</text>
</comment>
<dbReference type="GO" id="GO:0003677">
    <property type="term" value="F:DNA binding"/>
    <property type="evidence" value="ECO:0007669"/>
    <property type="project" value="UniProtKB-UniRule"/>
</dbReference>
<dbReference type="InterPro" id="IPR011010">
    <property type="entry name" value="DNA_brk_join_enz"/>
</dbReference>
<evidence type="ECO:0000256" key="3">
    <source>
        <dbReference type="ARBA" id="ARBA00022908"/>
    </source>
</evidence>
<sequence length="397" mass="45884">MAGNIVKVKDGHYRLRYKDSSRYVKAKSDREAERLLAKFVTEVDAGDFKQPSKVTFREFSQKWLKDYAEIELAPKTVYRYKELLEGRIYPAFGDKKLDKLRPLDLVGFYNSLRKKHKYMGLLKDGTREEKQAEPLSEQTIKHYHRLISAIFEKAIKWEILRGSNPAKHVDAPKTEKKKAKCYDEKHVQALLDALDKLGPEELKYKAATMIALMTGARLGEIMGLEWQDIDFTNKAIEIRQSSQYLPGEGIFTKDPKTETSKRRISVNDTLLKLLEEYKNSQRDKGFLCQDSNRLFLAWDGQPMHPLTLSKWFPEFLKDNKLPPLNFHGLRHTSATFLISRGMDIQTVAGRLGHSTSATTQNVYSHFLESKDRQAAELMEDTFSKKQKINNKSKKEAK</sequence>
<reference evidence="9" key="2">
    <citation type="submission" date="2023-03" db="EMBL/GenBank/DDBJ databases">
        <authorList>
            <person name="Zhang Z."/>
        </authorList>
    </citation>
    <scope>NUCLEOTIDE SEQUENCE</scope>
    <source>
        <strain evidence="9">DSA</strain>
    </source>
</reference>
<dbReference type="GO" id="GO:0006310">
    <property type="term" value="P:DNA recombination"/>
    <property type="evidence" value="ECO:0007669"/>
    <property type="project" value="UniProtKB-KW"/>
</dbReference>
<dbReference type="InterPro" id="IPR010998">
    <property type="entry name" value="Integrase_recombinase_N"/>
</dbReference>
<gene>
    <name evidence="9" type="ORF">P6N53_02625</name>
</gene>
<evidence type="ECO:0000256" key="6">
    <source>
        <dbReference type="PROSITE-ProRule" id="PRU01248"/>
    </source>
</evidence>
<dbReference type="InterPro" id="IPR050090">
    <property type="entry name" value="Tyrosine_recombinase_XerCD"/>
</dbReference>
<dbReference type="PANTHER" id="PTHR30349:SF41">
    <property type="entry name" value="INTEGRASE_RECOMBINASE PROTEIN MJ0367-RELATED"/>
    <property type="match status" value="1"/>
</dbReference>
<dbReference type="SUPFAM" id="SSF56349">
    <property type="entry name" value="DNA breaking-rejoining enzymes"/>
    <property type="match status" value="1"/>
</dbReference>
<keyword evidence="10" id="KW-1185">Reference proteome</keyword>
<comment type="caution">
    <text evidence="9">The sequence shown here is derived from an EMBL/GenBank/DDBJ whole genome shotgun (WGS) entry which is preliminary data.</text>
</comment>
<name>A0AAW7Z9M4_9FIRM</name>
<evidence type="ECO:0000256" key="2">
    <source>
        <dbReference type="ARBA" id="ARBA00008857"/>
    </source>
</evidence>
<organism evidence="9 10">
    <name type="scientific">Desulforamulus aquiferis</name>
    <dbReference type="NCBI Taxonomy" id="1397668"/>
    <lineage>
        <taxon>Bacteria</taxon>
        <taxon>Bacillati</taxon>
        <taxon>Bacillota</taxon>
        <taxon>Clostridia</taxon>
        <taxon>Eubacteriales</taxon>
        <taxon>Peptococcaceae</taxon>
        <taxon>Desulforamulus</taxon>
    </lineage>
</organism>
<proteinExistence type="inferred from homology"/>
<dbReference type="Gene3D" id="1.10.150.130">
    <property type="match status" value="1"/>
</dbReference>
<reference evidence="9" key="1">
    <citation type="journal article" date="2023" name="J. Hazard. Mater.">
        <title>Anaerobic biodegradation of pyrene and benzo[a]pyrene by a new sulfate-reducing Desulforamulus aquiferis strain DSA.</title>
        <authorList>
            <person name="Zhang Z."/>
            <person name="Sun J."/>
            <person name="Gong X."/>
            <person name="Wang C."/>
            <person name="Wang H."/>
        </authorList>
    </citation>
    <scope>NUCLEOTIDE SEQUENCE</scope>
    <source>
        <strain evidence="9">DSA</strain>
    </source>
</reference>
<dbReference type="InterPro" id="IPR044068">
    <property type="entry name" value="CB"/>
</dbReference>
<evidence type="ECO:0000256" key="1">
    <source>
        <dbReference type="ARBA" id="ARBA00003283"/>
    </source>
</evidence>
<dbReference type="PROSITE" id="PS51898">
    <property type="entry name" value="TYR_RECOMBINASE"/>
    <property type="match status" value="1"/>
</dbReference>
<evidence type="ECO:0000259" key="7">
    <source>
        <dbReference type="PROSITE" id="PS51898"/>
    </source>
</evidence>
<dbReference type="Pfam" id="PF00589">
    <property type="entry name" value="Phage_integrase"/>
    <property type="match status" value="1"/>
</dbReference>
<dbReference type="EMBL" id="JARPTC010000003">
    <property type="protein sequence ID" value="MDO7786115.1"/>
    <property type="molecule type" value="Genomic_DNA"/>
</dbReference>
<dbReference type="Proteomes" id="UP001172911">
    <property type="component" value="Unassembled WGS sequence"/>
</dbReference>
<comment type="similarity">
    <text evidence="2">Belongs to the 'phage' integrase family.</text>
</comment>
<dbReference type="Pfam" id="PF14659">
    <property type="entry name" value="Phage_int_SAM_3"/>
    <property type="match status" value="1"/>
</dbReference>
<protein>
    <submittedName>
        <fullName evidence="9">Site-specific integrase</fullName>
    </submittedName>
</protein>
<feature type="domain" description="Tyr recombinase" evidence="7">
    <location>
        <begin position="177"/>
        <end position="378"/>
    </location>
</feature>
<evidence type="ECO:0000313" key="9">
    <source>
        <dbReference type="EMBL" id="MDO7786115.1"/>
    </source>
</evidence>
<dbReference type="InterPro" id="IPR013762">
    <property type="entry name" value="Integrase-like_cat_sf"/>
</dbReference>
<evidence type="ECO:0000259" key="8">
    <source>
        <dbReference type="PROSITE" id="PS51900"/>
    </source>
</evidence>
<keyword evidence="4 6" id="KW-0238">DNA-binding</keyword>
<dbReference type="PROSITE" id="PS51900">
    <property type="entry name" value="CB"/>
    <property type="match status" value="1"/>
</dbReference>
<feature type="domain" description="Core-binding (CB)" evidence="8">
    <location>
        <begin position="54"/>
        <end position="155"/>
    </location>
</feature>
<keyword evidence="5" id="KW-0233">DNA recombination</keyword>
<evidence type="ECO:0000313" key="10">
    <source>
        <dbReference type="Proteomes" id="UP001172911"/>
    </source>
</evidence>
<dbReference type="InterPro" id="IPR002104">
    <property type="entry name" value="Integrase_catalytic"/>
</dbReference>
<dbReference type="PANTHER" id="PTHR30349">
    <property type="entry name" value="PHAGE INTEGRASE-RELATED"/>
    <property type="match status" value="1"/>
</dbReference>
<dbReference type="AlphaFoldDB" id="A0AAW7Z9M4"/>
<dbReference type="CDD" id="cd01189">
    <property type="entry name" value="INT_ICEBs1_C_like"/>
    <property type="match status" value="1"/>
</dbReference>
<accession>A0AAW7Z9M4</accession>
<dbReference type="Gene3D" id="1.10.443.10">
    <property type="entry name" value="Intergrase catalytic core"/>
    <property type="match status" value="1"/>
</dbReference>
<evidence type="ECO:0000256" key="5">
    <source>
        <dbReference type="ARBA" id="ARBA00023172"/>
    </source>
</evidence>
<keyword evidence="3" id="KW-0229">DNA integration</keyword>
<dbReference type="RefSeq" id="WP_304540952.1">
    <property type="nucleotide sequence ID" value="NZ_JARPTC010000003.1"/>
</dbReference>
<evidence type="ECO:0000256" key="4">
    <source>
        <dbReference type="ARBA" id="ARBA00023125"/>
    </source>
</evidence>